<comment type="caution">
    <text evidence="1">The sequence shown here is derived from an EMBL/GenBank/DDBJ whole genome shotgun (WGS) entry which is preliminary data.</text>
</comment>
<sequence>MNTWLTKANRKDVMNRVAGMTRLEVKHMCPRRGGKIAPRWHLLVEGDVVYIDYPADKIPPELKRRCEKDVAQLATSSPITPRQRSAIPIVSPKEAVARPPLPMPENTLIDLSNYENQPSLREIIGLEFLPASTPEEDTKGDCTCPELSGNLTPGISAIDPEPAAPVSKVPETASDSSPQVQNKLIRILFSFWFGKRYSIEMHPEGRIADITPILNAVLRQGNVAATVEQLNYSLVNSSLIQRIIAGFPFLDATRITAFRKSRLITPKEKLHNGDLIELLYDFQRGALENTQPMERQMENLMANLITAQADIRKILARKLRSKNVGQNGDLGDDEERHEALRNLADSIELARKVKVEGRSEIDIRIGEILGKPSVSVRLPGMASRSTFVPTHQPASRERFQRIVEADRERILGTEKGRKRGEAELFRVKRI</sequence>
<dbReference type="EMBL" id="JAQGDS010000005">
    <property type="protein sequence ID" value="KAJ6260725.1"/>
    <property type="molecule type" value="Genomic_DNA"/>
</dbReference>
<gene>
    <name evidence="1" type="ORF">Dda_4954</name>
</gene>
<keyword evidence="2" id="KW-1185">Reference proteome</keyword>
<reference evidence="1" key="1">
    <citation type="submission" date="2023-01" db="EMBL/GenBank/DDBJ databases">
        <title>The chitinases involved in constricting ring structure development in the nematode-trapping fungus Drechslerella dactyloides.</title>
        <authorList>
            <person name="Wang R."/>
            <person name="Zhang L."/>
            <person name="Tang P."/>
            <person name="Li S."/>
            <person name="Liang L."/>
        </authorList>
    </citation>
    <scope>NUCLEOTIDE SEQUENCE</scope>
    <source>
        <strain evidence="1">YMF1.00031</strain>
    </source>
</reference>
<organism evidence="1 2">
    <name type="scientific">Drechslerella dactyloides</name>
    <name type="common">Nematode-trapping fungus</name>
    <name type="synonym">Arthrobotrys dactyloides</name>
    <dbReference type="NCBI Taxonomy" id="74499"/>
    <lineage>
        <taxon>Eukaryota</taxon>
        <taxon>Fungi</taxon>
        <taxon>Dikarya</taxon>
        <taxon>Ascomycota</taxon>
        <taxon>Pezizomycotina</taxon>
        <taxon>Orbiliomycetes</taxon>
        <taxon>Orbiliales</taxon>
        <taxon>Orbiliaceae</taxon>
        <taxon>Drechslerella</taxon>
    </lineage>
</organism>
<protein>
    <submittedName>
        <fullName evidence="1">Uncharacterized protein</fullName>
    </submittedName>
</protein>
<proteinExistence type="predicted"/>
<evidence type="ECO:0000313" key="2">
    <source>
        <dbReference type="Proteomes" id="UP001221413"/>
    </source>
</evidence>
<name>A0AAD6NJU6_DREDA</name>
<evidence type="ECO:0000313" key="1">
    <source>
        <dbReference type="EMBL" id="KAJ6260725.1"/>
    </source>
</evidence>
<accession>A0AAD6NJU6</accession>
<dbReference type="Proteomes" id="UP001221413">
    <property type="component" value="Unassembled WGS sequence"/>
</dbReference>
<dbReference type="AlphaFoldDB" id="A0AAD6NJU6"/>